<sequence>MRTNAEVAAKKLTDESAKTAAKEAAKVFLDKVELQTDETKQEFKDMMKAVDDVIKTASVQPEGGEQLTAKTDLFASPYLELLVKGFGITAKDLEPLKDPDGKYTYDNIDKINEKNDVTKNKIRKAVLMLSLELGVMRQEMVSRLKDSCPFVGEVAADPEKLLQFGTCLLGDYNYRFNLMREVKMSLARGMDQMFTAHKDVYPSRTDKRVSYAYSMYKETLDIMLSQAEGAAKAAAIASARSYEEANLKPIKTIMEKVEAEDKKPAKERNYEVYLKALTDLGYTPYSQAVMMRTVASSRCLADDQGVNEWAHYVIQEMKKYVPLLEDLVHVREEQVPAVEPMETHPFGQPQSTPAAPTAPGQTADVRQVKVAVDLAPTRSSYLSCTHDAGSDSHKDVGRARTLIASQFRSMKVDTSDTHPDGKALAIEFDIPAVVTGILRYIHSLGAGNRTAAEDNLRKMFTDKKTNLAVKSIDGPDGGYTAVIRDPMKPEKRESLEDLAQCIRNKQQLATLCRGILQAQFEHSMAVVNDLLIKLDNSPKEDKIADEIVRRSDMAIKLDAVRTLMMRVVSDDLRQEILEKSDAITKLPIWVSVDKVEKAYDDAKARLDAEEYEIMETDDNEPPVTVNTSTSETVTVTSSEPAATDAGSSTVTTAAGSSAPVTTMADSTGTVASSVNTSTVVTPASITPVILTSTLSTDALTRTPLGTTSSSSATLPTSTAAPITTAPTLPLIPAFPVSSASFELPATQFNVAGLQSSSSTVASSVASTQVAAFIPLVQCYGFSSQQNDIRRMRENFLRTVEALSKASTSSVSEQLQQVAGDLNNVPVPMDISVNVSNSPGSAALADATPITLPVILGPTASQKRSSTESAQEPVDGSPRDRPVKRRRSSSDKSNEAGTAPKQQKLAEPSVRVQADVDMSENDKSDARALMALTFTQEESSAESYRLEQEETLRLHLEQEAEQERLADLAKNKSRKSQSPLNGAELRRSSRKRTSPKRFHFIK</sequence>
<evidence type="ECO:0000313" key="3">
    <source>
        <dbReference type="Proteomes" id="UP001203338"/>
    </source>
</evidence>
<feature type="region of interest" description="Disordered" evidence="1">
    <location>
        <begin position="962"/>
        <end position="1001"/>
    </location>
</feature>
<comment type="caution">
    <text evidence="2">The sequence shown here is derived from an EMBL/GenBank/DDBJ whole genome shotgun (WGS) entry which is preliminary data.</text>
</comment>
<feature type="compositionally biased region" description="Basic residues" evidence="1">
    <location>
        <begin position="987"/>
        <end position="1001"/>
    </location>
</feature>
<dbReference type="Proteomes" id="UP001203338">
    <property type="component" value="Unassembled WGS sequence"/>
</dbReference>
<feature type="region of interest" description="Disordered" evidence="1">
    <location>
        <begin position="341"/>
        <end position="362"/>
    </location>
</feature>
<proteinExistence type="predicted"/>
<organism evidence="2 3">
    <name type="scientific">Parendozoicomonas callyspongiae</name>
    <dbReference type="NCBI Taxonomy" id="2942213"/>
    <lineage>
        <taxon>Bacteria</taxon>
        <taxon>Pseudomonadati</taxon>
        <taxon>Pseudomonadota</taxon>
        <taxon>Gammaproteobacteria</taxon>
        <taxon>Oceanospirillales</taxon>
        <taxon>Endozoicomonadaceae</taxon>
        <taxon>Parendozoicomonas</taxon>
    </lineage>
</organism>
<dbReference type="EMBL" id="JAMFLX010000029">
    <property type="protein sequence ID" value="MCL6271643.1"/>
    <property type="molecule type" value="Genomic_DNA"/>
</dbReference>
<protein>
    <submittedName>
        <fullName evidence="2">Uncharacterized protein</fullName>
    </submittedName>
</protein>
<feature type="compositionally biased region" description="Polar residues" evidence="1">
    <location>
        <begin position="858"/>
        <end position="869"/>
    </location>
</feature>
<accession>A0ABT0PJY2</accession>
<feature type="region of interest" description="Disordered" evidence="1">
    <location>
        <begin position="856"/>
        <end position="921"/>
    </location>
</feature>
<keyword evidence="3" id="KW-1185">Reference proteome</keyword>
<evidence type="ECO:0000313" key="2">
    <source>
        <dbReference type="EMBL" id="MCL6271643.1"/>
    </source>
</evidence>
<evidence type="ECO:0000256" key="1">
    <source>
        <dbReference type="SAM" id="MobiDB-lite"/>
    </source>
</evidence>
<dbReference type="RefSeq" id="WP_249701276.1">
    <property type="nucleotide sequence ID" value="NZ_JAMFLX010000029.1"/>
</dbReference>
<reference evidence="2 3" key="1">
    <citation type="submission" date="2022-05" db="EMBL/GenBank/DDBJ databases">
        <authorList>
            <person name="Park J.-S."/>
        </authorList>
    </citation>
    <scope>NUCLEOTIDE SEQUENCE [LARGE SCALE GENOMIC DNA]</scope>
    <source>
        <strain evidence="2 3">2012CJ34-2</strain>
    </source>
</reference>
<feature type="compositionally biased region" description="Low complexity" evidence="1">
    <location>
        <begin position="623"/>
        <end position="655"/>
    </location>
</feature>
<feature type="compositionally biased region" description="Low complexity" evidence="1">
    <location>
        <begin position="347"/>
        <end position="362"/>
    </location>
</feature>
<feature type="region of interest" description="Disordered" evidence="1">
    <location>
        <begin position="617"/>
        <end position="655"/>
    </location>
</feature>
<gene>
    <name evidence="2" type="ORF">M3P05_17130</name>
</gene>
<name>A0ABT0PJY2_9GAMM</name>